<dbReference type="InterPro" id="IPR024774">
    <property type="entry name" value="PH_dom-Mcp5-type"/>
</dbReference>
<feature type="region of interest" description="Disordered" evidence="2">
    <location>
        <begin position="1079"/>
        <end position="1106"/>
    </location>
</feature>
<dbReference type="GO" id="GO:0005739">
    <property type="term" value="C:mitochondrion"/>
    <property type="evidence" value="ECO:0007669"/>
    <property type="project" value="TreeGrafter"/>
</dbReference>
<proteinExistence type="predicted"/>
<evidence type="ECO:0000256" key="2">
    <source>
        <dbReference type="SAM" id="MobiDB-lite"/>
    </source>
</evidence>
<feature type="compositionally biased region" description="Low complexity" evidence="2">
    <location>
        <begin position="346"/>
        <end position="361"/>
    </location>
</feature>
<dbReference type="STRING" id="101127.A0A1X2GMV6"/>
<feature type="compositionally biased region" description="Low complexity" evidence="2">
    <location>
        <begin position="450"/>
        <end position="467"/>
    </location>
</feature>
<feature type="domain" description="Pleckstrin homology" evidence="3">
    <location>
        <begin position="1173"/>
        <end position="1283"/>
    </location>
</feature>
<dbReference type="GO" id="GO:0000226">
    <property type="term" value="P:microtubule cytoskeleton organization"/>
    <property type="evidence" value="ECO:0007669"/>
    <property type="project" value="TreeGrafter"/>
</dbReference>
<sequence length="1293" mass="139322">MQETSASLSSSLLPLPPPLTGTTPTKRRSKVPNNDRRNNDIEFATEIGQGLLVEVRKMQTMLQEKEEQLRALQIQKADLERAAEALTKQLRQKEEAEERLKEEAWNLELIKQELTISVTKLQQQLSKANVDQHKLDRQLMTVTGELEQVRSREDKLTVAMETLKTRHEQDMAGVRRHLASMQREKQELNKQMDVLSSELAIAKAQSRMARRSHQDLGADAYHPESFEGGLLAGATLAAGMDAHHSDDSPDSSPHDKPNALLSPSSSSTSSATNRQQQQAMEVESLRTSLGHAHRMISTLRSNLHKEKTEKFELKKLLADSQETIEQFQNDPRMWEDADPTNDQEPSSSADALATGTLAGATRRGGGRRARRRSRLRSLGQHASSSTNLAGSRPVSQVLEVDNEFEDDDNVSTDDDQDEYSSAETDFEEDLPVRNSWRDKQQKPKLPMPLPLSLELSQSQSRSGSTSPVRMTPSLSTDPTHPASPSSSTERSPRPHRSLGDELTLADPVSQLPADPETEPASHHALPDALMGAAVGAVGATLANTLANKAQPPSPGVNVSCQTDDVVPVETKHVEAQTDDVVVSLPVESKHVEAQTDDVVVSLPVESKHVEAQTDDVVVTLPVETKHVEAQTDDVVVSLPVESRHVEAQTDEVVVSLPVETKHVEAQTDDVVVSLPVESKHVEAQTDDVVVTLPVETKHVEAQTDDVVVSVPVVSIQGGVQTDKVFVVDPSSLCESAVQTAVVPLLDTAAQCEPISSHDDLLQTEALAVKDQSTQSTPAPVLHQAVQSDPLAGYDMSVQATIAAEAPLAPVQAAIDGQGAAPVDAALHLVQPEPEMAAVPNAKPTVESVKPTTSSNEPQAQRETEMATVASGKAAGPSEPTASASSQNNSSTLSSLLTTGAAALGLGALMGMKSKDAMDSHVGTSDKAPSTSANDLPSPDNPQVPLPSESAAQLDNREASGDMPVTKMMPSQALPSTPPASPMPTTEDVSEDTKRHTCDMSTAPHDMESFGLSPTSGRPSLESQPNSLNTSVDSFPSSKANDTSSSPSSPSTPVHSHDNSPMATATLGSAALARHSLMSVPQASPAPPNTRLDKGKEAMQASPPSHYGMAYAPQNHHNAMARVNPNYYNQAKHASTISQATANGHPDEFDSTLLHAPRSTSPAPSASSAMDPSIALITETMMGHWLWKSPRRSHTLRRQDPLHQRYFWIHPYTRTLYWSREAPGAPRRDSKTKSAYIETIQVVPNQLHAAGINVPDVSICVMTSDGEMKLTAPDMATHKTWVEVRKKNIPEIPI</sequence>
<feature type="compositionally biased region" description="Low complexity" evidence="2">
    <location>
        <begin position="880"/>
        <end position="891"/>
    </location>
</feature>
<dbReference type="PANTHER" id="PTHR28190">
    <property type="entry name" value="NUCLEAR MIGRATION PROTEIN NUM1"/>
    <property type="match status" value="1"/>
</dbReference>
<dbReference type="InterPro" id="IPR053005">
    <property type="entry name" value="Nuclear_Pos-Cytoskel_Interact"/>
</dbReference>
<feature type="region of interest" description="Disordered" evidence="2">
    <location>
        <begin position="916"/>
        <end position="948"/>
    </location>
</feature>
<feature type="compositionally biased region" description="Acidic residues" evidence="2">
    <location>
        <begin position="400"/>
        <end position="429"/>
    </location>
</feature>
<feature type="compositionally biased region" description="Low complexity" evidence="2">
    <location>
        <begin position="1155"/>
        <end position="1169"/>
    </location>
</feature>
<dbReference type="EMBL" id="MCGT01000008">
    <property type="protein sequence ID" value="ORX57468.1"/>
    <property type="molecule type" value="Genomic_DNA"/>
</dbReference>
<feature type="coiled-coil region" evidence="1">
    <location>
        <begin position="171"/>
        <end position="205"/>
    </location>
</feature>
<feature type="region of interest" description="Disordered" evidence="2">
    <location>
        <begin position="240"/>
        <end position="285"/>
    </location>
</feature>
<feature type="region of interest" description="Disordered" evidence="2">
    <location>
        <begin position="960"/>
        <end position="1061"/>
    </location>
</feature>
<dbReference type="Pfam" id="PF12814">
    <property type="entry name" value="Mcp5_PH"/>
    <property type="match status" value="1"/>
</dbReference>
<keyword evidence="5" id="KW-1185">Reference proteome</keyword>
<feature type="compositionally biased region" description="Low complexity" evidence="2">
    <location>
        <begin position="1035"/>
        <end position="1053"/>
    </location>
</feature>
<dbReference type="Proteomes" id="UP000242146">
    <property type="component" value="Unassembled WGS sequence"/>
</dbReference>
<evidence type="ECO:0000259" key="3">
    <source>
        <dbReference type="Pfam" id="PF12814"/>
    </source>
</evidence>
<feature type="compositionally biased region" description="Basic and acidic residues" evidence="2">
    <location>
        <begin position="241"/>
        <end position="257"/>
    </location>
</feature>
<keyword evidence="1" id="KW-0175">Coiled coil</keyword>
<feature type="coiled-coil region" evidence="1">
    <location>
        <begin position="55"/>
        <end position="138"/>
    </location>
</feature>
<dbReference type="PANTHER" id="PTHR28190:SF1">
    <property type="entry name" value="NUCLEAR MIGRATION PROTEIN NUM1"/>
    <property type="match status" value="1"/>
</dbReference>
<feature type="region of interest" description="Disordered" evidence="2">
    <location>
        <begin position="328"/>
        <end position="503"/>
    </location>
</feature>
<feature type="compositionally biased region" description="Polar residues" evidence="2">
    <location>
        <begin position="380"/>
        <end position="389"/>
    </location>
</feature>
<name>A0A1X2GMV6_9FUNG</name>
<organism evidence="4 5">
    <name type="scientific">Hesseltinella vesiculosa</name>
    <dbReference type="NCBI Taxonomy" id="101127"/>
    <lineage>
        <taxon>Eukaryota</taxon>
        <taxon>Fungi</taxon>
        <taxon>Fungi incertae sedis</taxon>
        <taxon>Mucoromycota</taxon>
        <taxon>Mucoromycotina</taxon>
        <taxon>Mucoromycetes</taxon>
        <taxon>Mucorales</taxon>
        <taxon>Cunninghamellaceae</taxon>
        <taxon>Hesseltinella</taxon>
    </lineage>
</organism>
<feature type="compositionally biased region" description="Basic residues" evidence="2">
    <location>
        <begin position="364"/>
        <end position="375"/>
    </location>
</feature>
<protein>
    <recommendedName>
        <fullName evidence="3">Pleckstrin homology domain-containing protein</fullName>
    </recommendedName>
</protein>
<feature type="region of interest" description="Disordered" evidence="2">
    <location>
        <begin position="1"/>
        <end position="39"/>
    </location>
</feature>
<feature type="region of interest" description="Disordered" evidence="2">
    <location>
        <begin position="837"/>
        <end position="891"/>
    </location>
</feature>
<evidence type="ECO:0000256" key="1">
    <source>
        <dbReference type="SAM" id="Coils"/>
    </source>
</evidence>
<evidence type="ECO:0000313" key="4">
    <source>
        <dbReference type="EMBL" id="ORX57468.1"/>
    </source>
</evidence>
<evidence type="ECO:0000313" key="5">
    <source>
        <dbReference type="Proteomes" id="UP000242146"/>
    </source>
</evidence>
<dbReference type="GO" id="GO:0005543">
    <property type="term" value="F:phospholipid binding"/>
    <property type="evidence" value="ECO:0007669"/>
    <property type="project" value="InterPro"/>
</dbReference>
<feature type="region of interest" description="Disordered" evidence="2">
    <location>
        <begin position="1141"/>
        <end position="1169"/>
    </location>
</feature>
<feature type="compositionally biased region" description="Low complexity" evidence="2">
    <location>
        <begin position="1"/>
        <end position="13"/>
    </location>
</feature>
<accession>A0A1X2GMV6</accession>
<feature type="compositionally biased region" description="Low complexity" evidence="2">
    <location>
        <begin position="258"/>
        <end position="273"/>
    </location>
</feature>
<comment type="caution">
    <text evidence="4">The sequence shown here is derived from an EMBL/GenBank/DDBJ whole genome shotgun (WGS) entry which is preliminary data.</text>
</comment>
<dbReference type="OrthoDB" id="2149224at2759"/>
<feature type="compositionally biased region" description="Polar residues" evidence="2">
    <location>
        <begin position="1011"/>
        <end position="1034"/>
    </location>
</feature>
<feature type="compositionally biased region" description="Polar residues" evidence="2">
    <location>
        <begin position="849"/>
        <end position="858"/>
    </location>
</feature>
<reference evidence="4 5" key="1">
    <citation type="submission" date="2016-07" db="EMBL/GenBank/DDBJ databases">
        <title>Pervasive Adenine N6-methylation of Active Genes in Fungi.</title>
        <authorList>
            <consortium name="DOE Joint Genome Institute"/>
            <person name="Mondo S.J."/>
            <person name="Dannebaum R.O."/>
            <person name="Kuo R.C."/>
            <person name="Labutti K."/>
            <person name="Haridas S."/>
            <person name="Kuo A."/>
            <person name="Salamov A."/>
            <person name="Ahrendt S.R."/>
            <person name="Lipzen A."/>
            <person name="Sullivan W."/>
            <person name="Andreopoulos W.B."/>
            <person name="Clum A."/>
            <person name="Lindquist E."/>
            <person name="Daum C."/>
            <person name="Ramamoorthy G.K."/>
            <person name="Gryganskyi A."/>
            <person name="Culley D."/>
            <person name="Magnuson J.K."/>
            <person name="James T.Y."/>
            <person name="O'Malley M.A."/>
            <person name="Stajich J.E."/>
            <person name="Spatafora J.W."/>
            <person name="Visel A."/>
            <person name="Grigoriev I.V."/>
        </authorList>
    </citation>
    <scope>NUCLEOTIDE SEQUENCE [LARGE SCALE GENOMIC DNA]</scope>
    <source>
        <strain evidence="4 5">NRRL 3301</strain>
    </source>
</reference>
<dbReference type="GO" id="GO:0005938">
    <property type="term" value="C:cell cortex"/>
    <property type="evidence" value="ECO:0007669"/>
    <property type="project" value="InterPro"/>
</dbReference>
<dbReference type="GO" id="GO:0015631">
    <property type="term" value="F:tubulin binding"/>
    <property type="evidence" value="ECO:0007669"/>
    <property type="project" value="TreeGrafter"/>
</dbReference>
<gene>
    <name evidence="4" type="ORF">DM01DRAFT_1227432</name>
</gene>
<dbReference type="GO" id="GO:0032065">
    <property type="term" value="P:maintenance of protein location in cell cortex"/>
    <property type="evidence" value="ECO:0007669"/>
    <property type="project" value="InterPro"/>
</dbReference>